<accession>K9H6Q7</accession>
<dbReference type="EMBL" id="ANHY01000002">
    <property type="protein sequence ID" value="EKV32729.1"/>
    <property type="molecule type" value="Genomic_DNA"/>
</dbReference>
<comment type="caution">
    <text evidence="1">The sequence shown here is derived from an EMBL/GenBank/DDBJ whole genome shotgun (WGS) entry which is preliminary data.</text>
</comment>
<proteinExistence type="predicted"/>
<dbReference type="PATRIC" id="fig|1238182.3.peg.104"/>
<dbReference type="AlphaFoldDB" id="K9H6Q7"/>
<dbReference type="InterPro" id="IPR039498">
    <property type="entry name" value="NTP_transf_5"/>
</dbReference>
<reference evidence="1 2" key="1">
    <citation type="journal article" date="2013" name="Genome Announc.">
        <title>Draft Genome Sequence of an Alphaproteobacterium, Caenispirillum salinarum AK4(T), Isolated from a Solar Saltern.</title>
        <authorList>
            <person name="Khatri I."/>
            <person name="Singh A."/>
            <person name="Korpole S."/>
            <person name="Pinnaka A.K."/>
            <person name="Subramanian S."/>
        </authorList>
    </citation>
    <scope>NUCLEOTIDE SEQUENCE [LARGE SCALE GENOMIC DNA]</scope>
    <source>
        <strain evidence="1 2">AK4</strain>
    </source>
</reference>
<protein>
    <recommendedName>
        <fullName evidence="3">Nucleotidyltransferase family protein</fullName>
    </recommendedName>
</protein>
<evidence type="ECO:0008006" key="3">
    <source>
        <dbReference type="Google" id="ProtNLM"/>
    </source>
</evidence>
<dbReference type="Pfam" id="PF14907">
    <property type="entry name" value="NTP_transf_5"/>
    <property type="match status" value="1"/>
</dbReference>
<dbReference type="STRING" id="1238182.C882_1566"/>
<dbReference type="eggNOG" id="ENOG502Z95A">
    <property type="taxonomic scope" value="Bacteria"/>
</dbReference>
<keyword evidence="2" id="KW-1185">Reference proteome</keyword>
<evidence type="ECO:0000313" key="2">
    <source>
        <dbReference type="Proteomes" id="UP000009881"/>
    </source>
</evidence>
<dbReference type="OrthoDB" id="5497963at2"/>
<sequence length="359" mass="38858">MGDPGSAPALTPAQWSRLLPVARQARLLGRLAHAVQGAGVLPAVPDGPRRHLTGALRLVAAHHRDVRAEVAHIMEALKDLGAPVVLLKGAAYVLGDLPAADGRLFTDTDVMVPAAALNRAESLLALAGWVPAKSDAYDTLYYRRWMHQVPPLVHFRRGTVLDLHHTLVPPTARVALEASHVFGAARPLPGVPGAWLPAPADMVLHSAAHLFNEGMFNNALRDLSDMDRLLRHFGATEPEFWDNLPARARRLDMETPLAHALIAARSLLGTPVPEAAAARLMARTGLGPRLLSPVFDAALQPAHPACRGRGAAAAVGFLYLRGHWMRMPLRHLVPHLTRKAWRAVLEGLHADTTSQRAMR</sequence>
<organism evidence="1 2">
    <name type="scientific">Caenispirillum salinarum AK4</name>
    <dbReference type="NCBI Taxonomy" id="1238182"/>
    <lineage>
        <taxon>Bacteria</taxon>
        <taxon>Pseudomonadati</taxon>
        <taxon>Pseudomonadota</taxon>
        <taxon>Alphaproteobacteria</taxon>
        <taxon>Rhodospirillales</taxon>
        <taxon>Novispirillaceae</taxon>
        <taxon>Caenispirillum</taxon>
    </lineage>
</organism>
<evidence type="ECO:0000313" key="1">
    <source>
        <dbReference type="EMBL" id="EKV32729.1"/>
    </source>
</evidence>
<name>K9H6Q7_9PROT</name>
<gene>
    <name evidence="1" type="ORF">C882_1566</name>
</gene>
<dbReference type="Proteomes" id="UP000009881">
    <property type="component" value="Unassembled WGS sequence"/>
</dbReference>